<sequence length="1495" mass="165833">MKMVARLPEGIPHEFRKTLWLTLAEQHLAARGVDWPQVSRSLFNEWTNPDDEELGVQIVKDLHRTGCSLFCGQSGQHNQAVLKRVLLAYARWNKNVGYCQGFNMLAALILQVMDRSQPNSVKVMIYLIEGVLPESYFANNLRGLSVDMAVFRELLKLRFPALSRHLDQLQNDSKDSGTSYEPPLTNVFTMQWFLTLFCNCLPQSMVLRVWDLIFLEGNEILLKTALAIWDSLSDRIMAVDSADEFYSIMGVLTREMLEIGLMDADHLVKAISSISLPELGELREKYMYNITPWSAVAKRGLRLFYSDEDTDTSDDDEKVAVAAAYALFRSPKHKDQLASDREKIALDISALKKQYCKLRERQRQAHIILSAACGGGNLAVTNPMSPAMNHLLLNKKPLLTSKTHRLPPIPGSIPPPLKHQHQVKQQEELGTTIPWESSEKKRRQVQRATSATESLATDQSEEVSDISNVSSRRNSNSSSSSSSTELCDDPDPDDDAASDAESLPVTMRQEPAPCKEVNPDIAVSSRNSSDSLHLRDEFSENTEGFREDSISSHLPSSVDAECSKKSIEDIREDSTSSHLPPSVDAECLKKSTKDFTEDFPASYLLSGGADNSKKDSTSMLSLLPETAECPLTETTPLHPPPSESVDTSQNASISDSPPSESMISVLSPRDETVPVNPASDRSELADQNYIINPDDTNTSSPTQPVCQPALDSKSSITDPYSTLITAPSLSETQISSPLKFLEPEFQSNKQTGVSLHSDKLSTAPSIDSNSIRVSREDRSVSHSGAQISQGETTETSSSTESNLKGTENKCEPSRAETSGNLSVFLEPAIDSHQGSNFLDFEERVVQGNFFTSASSEDISNSPSSAKDRLDTSHVDCKINNLFRENLLTGLDTPDKKSKTFEFDPKVGENSSNVNALDRSERKFISKPLDLLSPNPASEVSSSQFSPLKDLTEYRSDLEAKYGHKSFETLENKLSLEGILDGSEDLRNNTDNHRSFELDLGKENISTPEEISSSVLKDIENEKSLDITSLTSSEPSEIISESKSTEHEHGQILKEYENPENAKCLEEETLDQDQYSNLKLKLDIENKLQQCISSMKKMELELKIPLQSDEETCSQANNINPNISEFDTKSVPEHKSVPVSPIQTVKSTPKTLGGIDEDKSENLKPRRDSVTALQRILAENSKILSRIQIQRTDKSISKLSDLDEISVRKEVSSRGSFEDSTSKFSKTRQYSSLDSSQFSFFKKGDISKHSLGGSFSENKLHSDDYTCLRPHQRPLLEDVEDKTIEEFLQGSVSSHERETPIDEVVGSSVSRTQSTGSILNYPLQTSSELGFERDGAVSRLKSSGTEFEMGSLEKASAFSSGFLEGARLEIGSEQVNISSREDDLERFPRVGSFSGGRRARSQDEESEMSAGTAADETQLQSEYFESVTTENETEKFTSSCESSTYDLETMLSDSPPLHHNFPSSRSLYTTILSHKFDPQDIVSSPLDHLKTDCLSD</sequence>
<feature type="compositionally biased region" description="Polar residues" evidence="2">
    <location>
        <begin position="1140"/>
        <end position="1149"/>
    </location>
</feature>
<feature type="compositionally biased region" description="Basic and acidic residues" evidence="2">
    <location>
        <begin position="1155"/>
        <end position="1165"/>
    </location>
</feature>
<feature type="compositionally biased region" description="Low complexity" evidence="2">
    <location>
        <begin position="467"/>
        <end position="483"/>
    </location>
</feature>
<dbReference type="GO" id="GO:0005783">
    <property type="term" value="C:endoplasmic reticulum"/>
    <property type="evidence" value="ECO:0007669"/>
    <property type="project" value="TreeGrafter"/>
</dbReference>
<dbReference type="Proteomes" id="UP001152759">
    <property type="component" value="Chromosome 1"/>
</dbReference>
<feature type="compositionally biased region" description="Polar residues" evidence="2">
    <location>
        <begin position="751"/>
        <end position="772"/>
    </location>
</feature>
<feature type="compositionally biased region" description="Polar residues" evidence="2">
    <location>
        <begin position="781"/>
        <end position="790"/>
    </location>
</feature>
<accession>A0A9P0A0U0</accession>
<evidence type="ECO:0000256" key="2">
    <source>
        <dbReference type="SAM" id="MobiDB-lite"/>
    </source>
</evidence>
<name>A0A9P0A0U0_BEMTA</name>
<evidence type="ECO:0000259" key="3">
    <source>
        <dbReference type="PROSITE" id="PS50086"/>
    </source>
</evidence>
<dbReference type="Pfam" id="PF00566">
    <property type="entry name" value="RabGAP-TBC"/>
    <property type="match status" value="1"/>
</dbReference>
<feature type="region of interest" description="Disordered" evidence="2">
    <location>
        <begin position="402"/>
        <end position="585"/>
    </location>
</feature>
<feature type="compositionally biased region" description="Acidic residues" evidence="2">
    <location>
        <begin position="486"/>
        <end position="498"/>
    </location>
</feature>
<feature type="region of interest" description="Disordered" evidence="2">
    <location>
        <begin position="751"/>
        <end position="816"/>
    </location>
</feature>
<dbReference type="SUPFAM" id="SSF47923">
    <property type="entry name" value="Ypt/Rab-GAP domain of gyp1p"/>
    <property type="match status" value="2"/>
</dbReference>
<feature type="domain" description="Rab-GAP TBC" evidence="3">
    <location>
        <begin position="10"/>
        <end position="217"/>
    </location>
</feature>
<evidence type="ECO:0000313" key="4">
    <source>
        <dbReference type="EMBL" id="CAH0381120.1"/>
    </source>
</evidence>
<dbReference type="EMBL" id="OU963862">
    <property type="protein sequence ID" value="CAH0381120.1"/>
    <property type="molecule type" value="Genomic_DNA"/>
</dbReference>
<reference evidence="4" key="1">
    <citation type="submission" date="2021-12" db="EMBL/GenBank/DDBJ databases">
        <authorList>
            <person name="King R."/>
        </authorList>
    </citation>
    <scope>NUCLEOTIDE SEQUENCE</scope>
</reference>
<keyword evidence="5" id="KW-1185">Reference proteome</keyword>
<gene>
    <name evidence="4" type="ORF">BEMITA_LOCUS799</name>
</gene>
<feature type="compositionally biased region" description="Low complexity" evidence="2">
    <location>
        <begin position="1028"/>
        <end position="1041"/>
    </location>
</feature>
<feature type="compositionally biased region" description="Polar residues" evidence="2">
    <location>
        <begin position="694"/>
        <end position="705"/>
    </location>
</feature>
<feature type="compositionally biased region" description="Low complexity" evidence="2">
    <location>
        <begin position="791"/>
        <end position="801"/>
    </location>
</feature>
<dbReference type="FunFam" id="1.10.8.270:FF:000009">
    <property type="entry name" value="TBC1 domain family member 30"/>
    <property type="match status" value="1"/>
</dbReference>
<feature type="compositionally biased region" description="Basic and acidic residues" evidence="2">
    <location>
        <begin position="1125"/>
        <end position="1135"/>
    </location>
</feature>
<feature type="region of interest" description="Disordered" evidence="2">
    <location>
        <begin position="1115"/>
        <end position="1165"/>
    </location>
</feature>
<feature type="compositionally biased region" description="Basic and acidic residues" evidence="2">
    <location>
        <begin position="561"/>
        <end position="575"/>
    </location>
</feature>
<feature type="compositionally biased region" description="Basic and acidic residues" evidence="2">
    <location>
        <begin position="532"/>
        <end position="550"/>
    </location>
</feature>
<evidence type="ECO:0000256" key="1">
    <source>
        <dbReference type="ARBA" id="ARBA00067508"/>
    </source>
</evidence>
<dbReference type="InterPro" id="IPR000195">
    <property type="entry name" value="Rab-GAP-TBC_dom"/>
</dbReference>
<dbReference type="InterPro" id="IPR032738">
    <property type="entry name" value="Tbc1d30_C"/>
</dbReference>
<evidence type="ECO:0000313" key="5">
    <source>
        <dbReference type="Proteomes" id="UP001152759"/>
    </source>
</evidence>
<feature type="region of interest" description="Disordered" evidence="2">
    <location>
        <begin position="601"/>
        <end position="713"/>
    </location>
</feature>
<feature type="region of interest" description="Disordered" evidence="2">
    <location>
        <begin position="1380"/>
        <end position="1418"/>
    </location>
</feature>
<dbReference type="PANTHER" id="PTHR13399:SF2">
    <property type="entry name" value="TRANSLOCON-ASSOCIATED PROTEIN SUBUNIT GAMMA"/>
    <property type="match status" value="1"/>
</dbReference>
<organism evidence="4 5">
    <name type="scientific">Bemisia tabaci</name>
    <name type="common">Sweetpotato whitefly</name>
    <name type="synonym">Aleurodes tabaci</name>
    <dbReference type="NCBI Taxonomy" id="7038"/>
    <lineage>
        <taxon>Eukaryota</taxon>
        <taxon>Metazoa</taxon>
        <taxon>Ecdysozoa</taxon>
        <taxon>Arthropoda</taxon>
        <taxon>Hexapoda</taxon>
        <taxon>Insecta</taxon>
        <taxon>Pterygota</taxon>
        <taxon>Neoptera</taxon>
        <taxon>Paraneoptera</taxon>
        <taxon>Hemiptera</taxon>
        <taxon>Sternorrhyncha</taxon>
        <taxon>Aleyrodoidea</taxon>
        <taxon>Aleyrodidae</taxon>
        <taxon>Aleyrodinae</taxon>
        <taxon>Bemisia</taxon>
    </lineage>
</organism>
<protein>
    <recommendedName>
        <fullName evidence="1">TBC1 domain family member 30</fullName>
    </recommendedName>
</protein>
<feature type="compositionally biased region" description="Polar residues" evidence="2">
    <location>
        <begin position="645"/>
        <end position="664"/>
    </location>
</feature>
<feature type="compositionally biased region" description="Pro residues" evidence="2">
    <location>
        <begin position="407"/>
        <end position="417"/>
    </location>
</feature>
<feature type="compositionally biased region" description="Polar residues" evidence="2">
    <location>
        <begin position="446"/>
        <end position="458"/>
    </location>
</feature>
<dbReference type="SMART" id="SM00164">
    <property type="entry name" value="TBC"/>
    <property type="match status" value="1"/>
</dbReference>
<dbReference type="PANTHER" id="PTHR13399">
    <property type="entry name" value="TRANSLOCON-ASSOCIATED PROTEIN TRAP , GAMMA SUBUNIT"/>
    <property type="match status" value="1"/>
</dbReference>
<dbReference type="InterPro" id="IPR035969">
    <property type="entry name" value="Rab-GAP_TBC_sf"/>
</dbReference>
<feature type="compositionally biased region" description="Polar residues" evidence="2">
    <location>
        <begin position="1115"/>
        <end position="1124"/>
    </location>
</feature>
<dbReference type="FunFam" id="1.10.472.80:FF:000011">
    <property type="entry name" value="TBC1 domain family member 30"/>
    <property type="match status" value="1"/>
</dbReference>
<feature type="region of interest" description="Disordered" evidence="2">
    <location>
        <begin position="1028"/>
        <end position="1048"/>
    </location>
</feature>
<dbReference type="PROSITE" id="PS50086">
    <property type="entry name" value="TBC_RABGAP"/>
    <property type="match status" value="1"/>
</dbReference>
<dbReference type="Gene3D" id="1.10.472.80">
    <property type="entry name" value="Ypt/Rab-GAP domain of gyp1p, domain 3"/>
    <property type="match status" value="1"/>
</dbReference>
<dbReference type="Gene3D" id="1.10.8.270">
    <property type="entry name" value="putative rabgap domain of human tbc1 domain family member 14 like domains"/>
    <property type="match status" value="1"/>
</dbReference>
<proteinExistence type="predicted"/>
<dbReference type="Pfam" id="PF15733">
    <property type="entry name" value="DUF4682"/>
    <property type="match status" value="1"/>
</dbReference>